<dbReference type="InterPro" id="IPR035466">
    <property type="entry name" value="GlmS/AgaS_SIS"/>
</dbReference>
<dbReference type="InterPro" id="IPR050303">
    <property type="entry name" value="GatZ_KbaZ_carbometab"/>
</dbReference>
<dbReference type="RefSeq" id="WP_107573545.1">
    <property type="nucleotide sequence ID" value="NZ_PZPL01000001.1"/>
</dbReference>
<dbReference type="EMBL" id="PZPL01000001">
    <property type="protein sequence ID" value="PTL71707.1"/>
    <property type="molecule type" value="Genomic_DNA"/>
</dbReference>
<proteinExistence type="predicted"/>
<evidence type="ECO:0000313" key="4">
    <source>
        <dbReference type="Proteomes" id="UP000241085"/>
    </source>
</evidence>
<dbReference type="CDD" id="cd05008">
    <property type="entry name" value="SIS_GlmS_GlmD_1"/>
    <property type="match status" value="1"/>
</dbReference>
<gene>
    <name evidence="3" type="ORF">C1I63_01805</name>
</gene>
<comment type="caution">
    <text evidence="3">The sequence shown here is derived from an EMBL/GenBank/DDBJ whole genome shotgun (WGS) entry which is preliminary data.</text>
</comment>
<dbReference type="GO" id="GO:0005886">
    <property type="term" value="C:plasma membrane"/>
    <property type="evidence" value="ECO:0007669"/>
    <property type="project" value="TreeGrafter"/>
</dbReference>
<dbReference type="Pfam" id="PF01380">
    <property type="entry name" value="SIS"/>
    <property type="match status" value="1"/>
</dbReference>
<dbReference type="AlphaFoldDB" id="A0A2T4UQA5"/>
<organism evidence="3 4">
    <name type="scientific">Rathayibacter caricis DSM 15933</name>
    <dbReference type="NCBI Taxonomy" id="1328867"/>
    <lineage>
        <taxon>Bacteria</taxon>
        <taxon>Bacillati</taxon>
        <taxon>Actinomycetota</taxon>
        <taxon>Actinomycetes</taxon>
        <taxon>Micrococcales</taxon>
        <taxon>Microbacteriaceae</taxon>
        <taxon>Rathayibacter</taxon>
    </lineage>
</organism>
<evidence type="ECO:0000313" key="3">
    <source>
        <dbReference type="EMBL" id="PTL71707.1"/>
    </source>
</evidence>
<dbReference type="PROSITE" id="PS51464">
    <property type="entry name" value="SIS"/>
    <property type="match status" value="2"/>
</dbReference>
<dbReference type="PANTHER" id="PTHR32502:SF3">
    <property type="entry name" value="D-GALACTOSAMINE-6-PHOSPHATE DEAMINASE AGAS-RELATED"/>
    <property type="match status" value="1"/>
</dbReference>
<dbReference type="SUPFAM" id="SSF53697">
    <property type="entry name" value="SIS domain"/>
    <property type="match status" value="1"/>
</dbReference>
<reference evidence="3 4" key="1">
    <citation type="submission" date="2018-03" db="EMBL/GenBank/DDBJ databases">
        <title>Bacteriophage NCPPB3778 and a type I-E CRISPR drive the evolution of the US Biological Select Agent, Rathayibacter toxicus.</title>
        <authorList>
            <person name="Davis E.W.II."/>
            <person name="Tabima J.F."/>
            <person name="Weisberg A.J."/>
            <person name="Dantas Lopes L."/>
            <person name="Wiseman M.S."/>
            <person name="Wiseman M.S."/>
            <person name="Pupko T."/>
            <person name="Belcher M.S."/>
            <person name="Sechler A.J."/>
            <person name="Tancos M.A."/>
            <person name="Schroeder B.K."/>
            <person name="Murray T.D."/>
            <person name="Luster D.G."/>
            <person name="Schneider W.L."/>
            <person name="Rogers E."/>
            <person name="Andreote F.D."/>
            <person name="Grunwald N.J."/>
            <person name="Putnam M.L."/>
            <person name="Chang J.H."/>
        </authorList>
    </citation>
    <scope>NUCLEOTIDE SEQUENCE [LARGE SCALE GENOMIC DNA]</scope>
    <source>
        <strain evidence="3 4">DSM 15933</strain>
    </source>
</reference>
<dbReference type="GO" id="GO:0097367">
    <property type="term" value="F:carbohydrate derivative binding"/>
    <property type="evidence" value="ECO:0007669"/>
    <property type="project" value="InterPro"/>
</dbReference>
<dbReference type="InterPro" id="IPR001347">
    <property type="entry name" value="SIS_dom"/>
</dbReference>
<protein>
    <submittedName>
        <fullName evidence="3">Tagatose-6-phosphate ketose isomerase</fullName>
    </submittedName>
</protein>
<dbReference type="Gene3D" id="3.40.50.10490">
    <property type="entry name" value="Glucose-6-phosphate isomerase like protein, domain 1"/>
    <property type="match status" value="2"/>
</dbReference>
<sequence length="386" mass="41023">MTTTDLPETLATAREIDQQPDVWRECAGIVSDRRPAIDAFLAPLLARPDLRIVLTGAGTSAFVGDIAAPALTRLLGRRVDAVATTDLVSNPRQHLAEDLPTLLVSFARSGNSPESSAATVLADEVLTSVRHLVITCDPTGALYLAHHGRDASHVVLMPALSNDSGFAMTSSFTSMLLAALLIFTGDDDAAVSKLRAAASQILDDRRSEITRLASSDFERVIYLGSGPLTGLARESALKLLELTAGKVVTYYDSALGFRHGPKAVLDATTLVIVYLSSDEYTRRYDLDIVAELRTTLSPERVVTVSATPVPESTADDWVLADLDGLDDSSLAVAYVVVAQLLGLSFSIALGMTPDNPFPDGSVNRVVRGVTIHPLTPSSGRAGRGEE</sequence>
<name>A0A2T4UQA5_9MICO</name>
<feature type="domain" description="SIS" evidence="2">
    <location>
        <begin position="41"/>
        <end position="192"/>
    </location>
</feature>
<keyword evidence="1" id="KW-0677">Repeat</keyword>
<dbReference type="GO" id="GO:1901135">
    <property type="term" value="P:carbohydrate derivative metabolic process"/>
    <property type="evidence" value="ECO:0007669"/>
    <property type="project" value="InterPro"/>
</dbReference>
<dbReference type="GO" id="GO:0009401">
    <property type="term" value="P:phosphoenolpyruvate-dependent sugar phosphotransferase system"/>
    <property type="evidence" value="ECO:0007669"/>
    <property type="project" value="TreeGrafter"/>
</dbReference>
<dbReference type="Proteomes" id="UP000241085">
    <property type="component" value="Unassembled WGS sequence"/>
</dbReference>
<dbReference type="PANTHER" id="PTHR32502">
    <property type="entry name" value="N-ACETYLGALACTOSAMINE PERMEASE II COMPONENT-RELATED"/>
    <property type="match status" value="1"/>
</dbReference>
<keyword evidence="3" id="KW-0413">Isomerase</keyword>
<keyword evidence="4" id="KW-1185">Reference proteome</keyword>
<evidence type="ECO:0000256" key="1">
    <source>
        <dbReference type="ARBA" id="ARBA00022737"/>
    </source>
</evidence>
<evidence type="ECO:0000259" key="2">
    <source>
        <dbReference type="PROSITE" id="PS51464"/>
    </source>
</evidence>
<feature type="domain" description="SIS" evidence="2">
    <location>
        <begin position="208"/>
        <end position="356"/>
    </location>
</feature>
<dbReference type="GO" id="GO:0016853">
    <property type="term" value="F:isomerase activity"/>
    <property type="evidence" value="ECO:0007669"/>
    <property type="project" value="UniProtKB-KW"/>
</dbReference>
<accession>A0A2T4UQA5</accession>
<dbReference type="InterPro" id="IPR046348">
    <property type="entry name" value="SIS_dom_sf"/>
</dbReference>